<dbReference type="Proteomes" id="UP000290174">
    <property type="component" value="Unassembled WGS sequence"/>
</dbReference>
<evidence type="ECO:0000313" key="4">
    <source>
        <dbReference type="Proteomes" id="UP000290174"/>
    </source>
</evidence>
<dbReference type="GO" id="GO:0006635">
    <property type="term" value="P:fatty acid beta-oxidation"/>
    <property type="evidence" value="ECO:0007669"/>
    <property type="project" value="TreeGrafter"/>
</dbReference>
<dbReference type="Gene3D" id="3.10.129.10">
    <property type="entry name" value="Hotdog Thioesterase"/>
    <property type="match status" value="1"/>
</dbReference>
<dbReference type="SUPFAM" id="SSF54637">
    <property type="entry name" value="Thioesterase/thiol ester dehydrase-isomerase"/>
    <property type="match status" value="2"/>
</dbReference>
<dbReference type="GO" id="GO:0004300">
    <property type="term" value="F:enoyl-CoA hydratase activity"/>
    <property type="evidence" value="ECO:0007669"/>
    <property type="project" value="TreeGrafter"/>
</dbReference>
<dbReference type="EMBL" id="RKMK01000008">
    <property type="protein sequence ID" value="RXG99424.1"/>
    <property type="molecule type" value="Genomic_DNA"/>
</dbReference>
<evidence type="ECO:0000259" key="2">
    <source>
        <dbReference type="Pfam" id="PF22622"/>
    </source>
</evidence>
<dbReference type="PANTHER" id="PTHR13078:SF56">
    <property type="entry name" value="PEROXISOMAL MULTIFUNCTIONAL ENZYME TYPE 2"/>
    <property type="match status" value="1"/>
</dbReference>
<dbReference type="InterPro" id="IPR054357">
    <property type="entry name" value="MFE-2_N"/>
</dbReference>
<dbReference type="AlphaFoldDB" id="A0A4Q0QSZ0"/>
<dbReference type="Pfam" id="PF01575">
    <property type="entry name" value="MaoC_dehydratas"/>
    <property type="match status" value="1"/>
</dbReference>
<dbReference type="GO" id="GO:0003857">
    <property type="term" value="F:(3S)-3-hydroxyacyl-CoA dehydrogenase (NAD+) activity"/>
    <property type="evidence" value="ECO:0007669"/>
    <property type="project" value="TreeGrafter"/>
</dbReference>
<evidence type="ECO:0000259" key="1">
    <source>
        <dbReference type="Pfam" id="PF01575"/>
    </source>
</evidence>
<feature type="domain" description="MaoC-like" evidence="1">
    <location>
        <begin position="264"/>
        <end position="353"/>
    </location>
</feature>
<name>A0A4Q0QSZ0_9BRAD</name>
<reference evidence="3 4" key="1">
    <citation type="submission" date="2018-11" db="EMBL/GenBank/DDBJ databases">
        <title>Bradyrhizobium sp. nov., isolated from effective nodules of peanut in China.</title>
        <authorList>
            <person name="Li Y."/>
        </authorList>
    </citation>
    <scope>NUCLEOTIDE SEQUENCE [LARGE SCALE GENOMIC DNA]</scope>
    <source>
        <strain evidence="3 4">CCBAU 51770</strain>
    </source>
</reference>
<protein>
    <submittedName>
        <fullName evidence="3">3-alpha,7-alpha, 12-alpha-trihydroxy-5-beta-cholest-24-enoyl-CoA hydratase</fullName>
    </submittedName>
</protein>
<proteinExistence type="predicted"/>
<dbReference type="GO" id="GO:0044594">
    <property type="term" value="F:17-beta-hydroxysteroid dehydrogenase (NAD+) activity"/>
    <property type="evidence" value="ECO:0007669"/>
    <property type="project" value="TreeGrafter"/>
</dbReference>
<dbReference type="PANTHER" id="PTHR13078">
    <property type="entry name" value="PEROXISOMAL MULTIFUNCTIONAL ENZYME TYPE 2-RELATED"/>
    <property type="match status" value="1"/>
</dbReference>
<organism evidence="3 4">
    <name type="scientific">Bradyrhizobium zhanjiangense</name>
    <dbReference type="NCBI Taxonomy" id="1325107"/>
    <lineage>
        <taxon>Bacteria</taxon>
        <taxon>Pseudomonadati</taxon>
        <taxon>Pseudomonadota</taxon>
        <taxon>Alphaproteobacteria</taxon>
        <taxon>Hyphomicrobiales</taxon>
        <taxon>Nitrobacteraceae</taxon>
        <taxon>Bradyrhizobium</taxon>
    </lineage>
</organism>
<dbReference type="InterPro" id="IPR029069">
    <property type="entry name" value="HotDog_dom_sf"/>
</dbReference>
<dbReference type="Pfam" id="PF22622">
    <property type="entry name" value="MFE-2_hydrat-2_N"/>
    <property type="match status" value="1"/>
</dbReference>
<gene>
    <name evidence="3" type="ORF">EAS61_12105</name>
</gene>
<evidence type="ECO:0000313" key="3">
    <source>
        <dbReference type="EMBL" id="RXG99424.1"/>
    </source>
</evidence>
<sequence>MRRQSARLTSQRALLPLLGIRSGSQPRWAPAFSISPSCRTISSQRSISTLAYHILVFTANPNRDVALRHLVHGGVWSEPREHYREPSMDLDHVVARRFAPICQSYDWRDCALYALGLGMGDDPLDEDELPYVYEGRDQRAVPSLSVTLGWPPLWIAEPETGIAWTKALHGEQRLTLHRPIPVSASIRAEHRVSAVEDKGPTRGALLYFDTELFDAASGERLATLRATEFLRGDGGCGNYGLPPAAIAPICSDRPSASIIYRTPHQAALLYRLVSRDYMPIHADPAIARDAGFDRPISHGLNMLGLACRAILKRYAPGRPELIEAMNARFVAPAFPGDTIRIDMFEEDNVIRFRAWAAERHTMVIDRGECRLTAA</sequence>
<accession>A0A4Q0QSZ0</accession>
<comment type="caution">
    <text evidence="3">The sequence shown here is derived from an EMBL/GenBank/DDBJ whole genome shotgun (WGS) entry which is preliminary data.</text>
</comment>
<dbReference type="InterPro" id="IPR002539">
    <property type="entry name" value="MaoC-like_dom"/>
</dbReference>
<feature type="domain" description="Peroxisomal multifunctional enzyme type 2-like N-terminal" evidence="2">
    <location>
        <begin position="104"/>
        <end position="232"/>
    </location>
</feature>